<comment type="subcellular location">
    <subcellularLocation>
        <location evidence="1">Cell membrane</location>
        <topology evidence="1">Multi-pass membrane protein</topology>
    </subcellularLocation>
</comment>
<evidence type="ECO:0000256" key="11">
    <source>
        <dbReference type="SAM" id="Phobius"/>
    </source>
</evidence>
<keyword evidence="14" id="KW-1185">Reference proteome</keyword>
<evidence type="ECO:0000256" key="9">
    <source>
        <dbReference type="ARBA" id="ARBA00023098"/>
    </source>
</evidence>
<feature type="transmembrane region" description="Helical" evidence="11">
    <location>
        <begin position="232"/>
        <end position="253"/>
    </location>
</feature>
<dbReference type="InterPro" id="IPR000390">
    <property type="entry name" value="Small_drug/metabolite_transptr"/>
</dbReference>
<evidence type="ECO:0000256" key="4">
    <source>
        <dbReference type="ARBA" id="ARBA00022519"/>
    </source>
</evidence>
<evidence type="ECO:0000256" key="10">
    <source>
        <dbReference type="ARBA" id="ARBA00023136"/>
    </source>
</evidence>
<dbReference type="SUPFAM" id="SSF103481">
    <property type="entry name" value="Multidrug resistance efflux transporter EmrE"/>
    <property type="match status" value="2"/>
</dbReference>
<feature type="transmembrane region" description="Helical" evidence="11">
    <location>
        <begin position="171"/>
        <end position="192"/>
    </location>
</feature>
<keyword evidence="8 11" id="KW-1133">Transmembrane helix</keyword>
<evidence type="ECO:0000313" key="14">
    <source>
        <dbReference type="Proteomes" id="UP000295509"/>
    </source>
</evidence>
<dbReference type="GO" id="GO:0022857">
    <property type="term" value="F:transmembrane transporter activity"/>
    <property type="evidence" value="ECO:0007669"/>
    <property type="project" value="InterPro"/>
</dbReference>
<organism evidence="13 14">
    <name type="scientific">Paraburkholderia rhizosphaerae</name>
    <dbReference type="NCBI Taxonomy" id="480658"/>
    <lineage>
        <taxon>Bacteria</taxon>
        <taxon>Pseudomonadati</taxon>
        <taxon>Pseudomonadota</taxon>
        <taxon>Betaproteobacteria</taxon>
        <taxon>Burkholderiales</taxon>
        <taxon>Burkholderiaceae</taxon>
        <taxon>Paraburkholderia</taxon>
    </lineage>
</organism>
<keyword evidence="5" id="KW-0441">Lipid A biosynthesis</keyword>
<keyword evidence="9" id="KW-0443">Lipid metabolism</keyword>
<keyword evidence="4" id="KW-0997">Cell inner membrane</keyword>
<keyword evidence="6 11" id="KW-0812">Transmembrane</keyword>
<proteinExistence type="predicted"/>
<dbReference type="InterPro" id="IPR000620">
    <property type="entry name" value="EamA_dom"/>
</dbReference>
<dbReference type="Gene3D" id="1.10.3730.20">
    <property type="match status" value="2"/>
</dbReference>
<dbReference type="InterPro" id="IPR037185">
    <property type="entry name" value="EmrE-like"/>
</dbReference>
<evidence type="ECO:0000256" key="5">
    <source>
        <dbReference type="ARBA" id="ARBA00022556"/>
    </source>
</evidence>
<keyword evidence="3" id="KW-0444">Lipid biosynthesis</keyword>
<evidence type="ECO:0000256" key="7">
    <source>
        <dbReference type="ARBA" id="ARBA00022985"/>
    </source>
</evidence>
<reference evidence="13 14" key="1">
    <citation type="submission" date="2019-03" db="EMBL/GenBank/DDBJ databases">
        <title>Genomic Encyclopedia of Type Strains, Phase III (KMG-III): the genomes of soil and plant-associated and newly described type strains.</title>
        <authorList>
            <person name="Whitman W."/>
        </authorList>
    </citation>
    <scope>NUCLEOTIDE SEQUENCE [LARGE SCALE GENOMIC DNA]</scope>
    <source>
        <strain evidence="13 14">LMG 29544</strain>
    </source>
</reference>
<dbReference type="GO" id="GO:0009103">
    <property type="term" value="P:lipopolysaccharide biosynthetic process"/>
    <property type="evidence" value="ECO:0007669"/>
    <property type="project" value="UniProtKB-KW"/>
</dbReference>
<dbReference type="GO" id="GO:0009245">
    <property type="term" value="P:lipid A biosynthetic process"/>
    <property type="evidence" value="ECO:0007669"/>
    <property type="project" value="UniProtKB-KW"/>
</dbReference>
<dbReference type="PANTHER" id="PTHR30561">
    <property type="entry name" value="SMR FAMILY PROTON-DEPENDENT DRUG EFFLUX TRANSPORTER SUGE"/>
    <property type="match status" value="1"/>
</dbReference>
<feature type="domain" description="EamA" evidence="12">
    <location>
        <begin position="147"/>
        <end position="275"/>
    </location>
</feature>
<comment type="caution">
    <text evidence="13">The sequence shown here is derived from an EMBL/GenBank/DDBJ whole genome shotgun (WGS) entry which is preliminary data.</text>
</comment>
<evidence type="ECO:0000256" key="3">
    <source>
        <dbReference type="ARBA" id="ARBA00022516"/>
    </source>
</evidence>
<dbReference type="PANTHER" id="PTHR30561:SF9">
    <property type="entry name" value="4-AMINO-4-DEOXY-L-ARABINOSE-PHOSPHOUNDECAPRENOL FLIPPASE SUBUNIT ARNF-RELATED"/>
    <property type="match status" value="1"/>
</dbReference>
<sequence length="279" mass="29641">MSTSVMLIVLFAALLHASWNALVKSSPDTFLDIVFVTGSAGLLCAAIVPFVPLPDSHSWPYIAVSAAIHVAYFLLIGAAYRSGDMSHAYPLMRGAPPLLIALVSGPLIGERLGAGEWIGVLLICGGILGLLLVNRAGHNTRRTTRIALLNALIIATYTLVDGTGARLSGHAASYTMWMFVLAAPPVLIWAMMRRKAGAITHLRNRGYLMLGGGVCTLASYTLVLWAMTQAPIAMVAALRESAILFGTAISILVLKERHGYSRPVSALVILLGVVTLKLT</sequence>
<dbReference type="EMBL" id="SORE01000030">
    <property type="protein sequence ID" value="TDY38840.1"/>
    <property type="molecule type" value="Genomic_DNA"/>
</dbReference>
<feature type="transmembrane region" description="Helical" evidence="11">
    <location>
        <begin position="30"/>
        <end position="51"/>
    </location>
</feature>
<evidence type="ECO:0000259" key="12">
    <source>
        <dbReference type="Pfam" id="PF00892"/>
    </source>
</evidence>
<evidence type="ECO:0000313" key="13">
    <source>
        <dbReference type="EMBL" id="TDY38840.1"/>
    </source>
</evidence>
<dbReference type="Proteomes" id="UP000295509">
    <property type="component" value="Unassembled WGS sequence"/>
</dbReference>
<feature type="transmembrane region" description="Helical" evidence="11">
    <location>
        <begin position="58"/>
        <end position="80"/>
    </location>
</feature>
<evidence type="ECO:0000256" key="2">
    <source>
        <dbReference type="ARBA" id="ARBA00022475"/>
    </source>
</evidence>
<name>A0A4R8LA56_9BURK</name>
<evidence type="ECO:0000256" key="6">
    <source>
        <dbReference type="ARBA" id="ARBA00022692"/>
    </source>
</evidence>
<keyword evidence="2" id="KW-1003">Cell membrane</keyword>
<dbReference type="AlphaFoldDB" id="A0A4R8LA56"/>
<protein>
    <submittedName>
        <fullName evidence="13">Multidrug transporter EmrE-like cation transporter</fullName>
    </submittedName>
</protein>
<keyword evidence="10 11" id="KW-0472">Membrane</keyword>
<evidence type="ECO:0000256" key="8">
    <source>
        <dbReference type="ARBA" id="ARBA00022989"/>
    </source>
</evidence>
<accession>A0A4R8LA56</accession>
<dbReference type="GO" id="GO:0005886">
    <property type="term" value="C:plasma membrane"/>
    <property type="evidence" value="ECO:0007669"/>
    <property type="project" value="UniProtKB-SubCell"/>
</dbReference>
<dbReference type="OrthoDB" id="9783707at2"/>
<feature type="transmembrane region" description="Helical" evidence="11">
    <location>
        <begin position="146"/>
        <end position="165"/>
    </location>
</feature>
<keyword evidence="7" id="KW-0448">Lipopolysaccharide biosynthesis</keyword>
<feature type="domain" description="EamA" evidence="12">
    <location>
        <begin position="5"/>
        <end position="131"/>
    </location>
</feature>
<dbReference type="RefSeq" id="WP_134196730.1">
    <property type="nucleotide sequence ID" value="NZ_JBHLUW010000007.1"/>
</dbReference>
<feature type="transmembrane region" description="Helical" evidence="11">
    <location>
        <begin position="204"/>
        <end position="226"/>
    </location>
</feature>
<gene>
    <name evidence="13" type="ORF">BX592_13066</name>
</gene>
<feature type="transmembrane region" description="Helical" evidence="11">
    <location>
        <begin position="117"/>
        <end position="134"/>
    </location>
</feature>
<dbReference type="Pfam" id="PF00892">
    <property type="entry name" value="EamA"/>
    <property type="match status" value="2"/>
</dbReference>
<evidence type="ECO:0000256" key="1">
    <source>
        <dbReference type="ARBA" id="ARBA00004651"/>
    </source>
</evidence>